<dbReference type="Pfam" id="PF13439">
    <property type="entry name" value="Glyco_transf_4"/>
    <property type="match status" value="1"/>
</dbReference>
<organism evidence="4 5">
    <name type="scientific">Microbacterium rhizosphaerae</name>
    <dbReference type="NCBI Taxonomy" id="1678237"/>
    <lineage>
        <taxon>Bacteria</taxon>
        <taxon>Bacillati</taxon>
        <taxon>Actinomycetota</taxon>
        <taxon>Actinomycetes</taxon>
        <taxon>Micrococcales</taxon>
        <taxon>Microbacteriaceae</taxon>
        <taxon>Microbacterium</taxon>
    </lineage>
</organism>
<dbReference type="GO" id="GO:0016757">
    <property type="term" value="F:glycosyltransferase activity"/>
    <property type="evidence" value="ECO:0007669"/>
    <property type="project" value="UniProtKB-KW"/>
</dbReference>
<dbReference type="SUPFAM" id="SSF53756">
    <property type="entry name" value="UDP-Glycosyltransferase/glycogen phosphorylase"/>
    <property type="match status" value="1"/>
</dbReference>
<dbReference type="Pfam" id="PF13692">
    <property type="entry name" value="Glyco_trans_1_4"/>
    <property type="match status" value="1"/>
</dbReference>
<dbReference type="PANTHER" id="PTHR12526">
    <property type="entry name" value="GLYCOSYLTRANSFERASE"/>
    <property type="match status" value="1"/>
</dbReference>
<evidence type="ECO:0000259" key="3">
    <source>
        <dbReference type="Pfam" id="PF13439"/>
    </source>
</evidence>
<evidence type="ECO:0000313" key="5">
    <source>
        <dbReference type="Proteomes" id="UP001323798"/>
    </source>
</evidence>
<evidence type="ECO:0000256" key="2">
    <source>
        <dbReference type="ARBA" id="ARBA00022679"/>
    </source>
</evidence>
<accession>A0ABZ0SID0</accession>
<dbReference type="EMBL" id="CP139368">
    <property type="protein sequence ID" value="WPR88584.1"/>
    <property type="molecule type" value="Genomic_DNA"/>
</dbReference>
<evidence type="ECO:0000313" key="4">
    <source>
        <dbReference type="EMBL" id="WPR88584.1"/>
    </source>
</evidence>
<reference evidence="4 5" key="1">
    <citation type="submission" date="2023-11" db="EMBL/GenBank/DDBJ databases">
        <title>Genome sequence of Microbacterium rhizosphaerae KACC 19337.</title>
        <authorList>
            <person name="Choi H."/>
            <person name="Kim S."/>
            <person name="Kim Y."/>
            <person name="Kwon S.-W."/>
            <person name="Heo J."/>
        </authorList>
    </citation>
    <scope>NUCLEOTIDE SEQUENCE [LARGE SCALE GENOMIC DNA]</scope>
    <source>
        <strain evidence="4 5">KACC 19337</strain>
    </source>
</reference>
<dbReference type="EC" id="2.4.-.-" evidence="4"/>
<gene>
    <name evidence="4" type="ORF">SM116_12480</name>
</gene>
<keyword evidence="5" id="KW-1185">Reference proteome</keyword>
<feature type="domain" description="Glycosyltransferase subfamily 4-like N-terminal" evidence="3">
    <location>
        <begin position="15"/>
        <end position="169"/>
    </location>
</feature>
<proteinExistence type="predicted"/>
<dbReference type="PANTHER" id="PTHR12526:SF572">
    <property type="entry name" value="BLL5144 PROTEIN"/>
    <property type="match status" value="1"/>
</dbReference>
<name>A0ABZ0SID0_9MICO</name>
<protein>
    <submittedName>
        <fullName evidence="4">Glycosyltransferase</fullName>
        <ecNumber evidence="4">2.4.-.-</ecNumber>
    </submittedName>
</protein>
<dbReference type="RefSeq" id="WP_320941303.1">
    <property type="nucleotide sequence ID" value="NZ_BAABEU010000006.1"/>
</dbReference>
<keyword evidence="1 4" id="KW-0328">Glycosyltransferase</keyword>
<sequence length="376" mass="39891">MRFGILSTYPPTRCGLATFTAALETALAETGRDEVFVVRSLDGPGGCSAPASPGGRNPRAELVAGDGASMRRAVAALDACDVAIVQHEYGIYGGPDGEDVLQLLAELETPVIAVLHTVLPSPSEHQRAVLESVCAHAASVVVMTRLAREVLTSRYRVAPDKVVVIPHGVAAHHHPAVPALRSERRRILTWGLISPGKGIEWGIRAIGRLRDLDVEYVVAGQTHPKVRAVQGEAYREHLRQVIRELGLESSVTLDDHYLDDRELDELLASADAVLLPYESSEQATSGVLAEAVAAGVPVVSTGFPHAVELLGGGAGIIAAHADPASMARALRTLLDADDDARRDRQAAAAQTAPVTWTAAAEDFRLLARSVRAERAA</sequence>
<dbReference type="Proteomes" id="UP001323798">
    <property type="component" value="Chromosome"/>
</dbReference>
<evidence type="ECO:0000256" key="1">
    <source>
        <dbReference type="ARBA" id="ARBA00022676"/>
    </source>
</evidence>
<dbReference type="Gene3D" id="3.40.50.2000">
    <property type="entry name" value="Glycogen Phosphorylase B"/>
    <property type="match status" value="2"/>
</dbReference>
<keyword evidence="2 4" id="KW-0808">Transferase</keyword>
<dbReference type="InterPro" id="IPR028098">
    <property type="entry name" value="Glyco_trans_4-like_N"/>
</dbReference>